<protein>
    <submittedName>
        <fullName evidence="4">HSP20 family protein</fullName>
    </submittedName>
</protein>
<proteinExistence type="inferred from homology"/>
<dbReference type="SUPFAM" id="SSF49764">
    <property type="entry name" value="HSP20-like chaperones"/>
    <property type="match status" value="1"/>
</dbReference>
<gene>
    <name evidence="4" type="ORF">SAMN04489723_10953</name>
</gene>
<dbReference type="EMBL" id="FOKK01000009">
    <property type="protein sequence ID" value="SFB40419.1"/>
    <property type="molecule type" value="Genomic_DNA"/>
</dbReference>
<reference evidence="4 5" key="1">
    <citation type="submission" date="2016-10" db="EMBL/GenBank/DDBJ databases">
        <authorList>
            <person name="de Groot N.N."/>
        </authorList>
    </citation>
    <scope>NUCLEOTIDE SEQUENCE [LARGE SCALE GENOMIC DNA]</scope>
    <source>
        <strain evidence="4 5">DSM 23399</strain>
    </source>
</reference>
<evidence type="ECO:0000259" key="3">
    <source>
        <dbReference type="PROSITE" id="PS01031"/>
    </source>
</evidence>
<comment type="similarity">
    <text evidence="1 2">Belongs to the small heat shock protein (HSP20) family.</text>
</comment>
<evidence type="ECO:0000313" key="5">
    <source>
        <dbReference type="Proteomes" id="UP000198790"/>
    </source>
</evidence>
<dbReference type="Proteomes" id="UP000198790">
    <property type="component" value="Unassembled WGS sequence"/>
</dbReference>
<name>A0A1I1AQU1_9BACT</name>
<dbReference type="PROSITE" id="PS01031">
    <property type="entry name" value="SHSP"/>
    <property type="match status" value="1"/>
</dbReference>
<dbReference type="STRING" id="237018.SAMN04489723_10953"/>
<sequence length="153" mass="17295">MNTLMKRNGYSPAASLFDDFPSRGLVDWLDAAGFGRSNESSTLPSVNIAETGNDFRVEMAVPGMQKENFKVELDNNTLTIQAAVSENSEDTTRENVNYARKEFSYRSFKRSFYLPNTVESDNIEAKYQDGILKLIIPKREEAKQKPVKTIQIS</sequence>
<evidence type="ECO:0000313" key="4">
    <source>
        <dbReference type="EMBL" id="SFB40419.1"/>
    </source>
</evidence>
<dbReference type="InterPro" id="IPR031107">
    <property type="entry name" value="Small_HSP"/>
</dbReference>
<accession>A0A1I1AQU1</accession>
<dbReference type="Gene3D" id="2.60.40.790">
    <property type="match status" value="1"/>
</dbReference>
<dbReference type="CDD" id="cd06471">
    <property type="entry name" value="ACD_LpsHSP_like"/>
    <property type="match status" value="1"/>
</dbReference>
<keyword evidence="5" id="KW-1185">Reference proteome</keyword>
<dbReference type="OrthoDB" id="9814487at2"/>
<dbReference type="PANTHER" id="PTHR11527">
    <property type="entry name" value="HEAT-SHOCK PROTEIN 20 FAMILY MEMBER"/>
    <property type="match status" value="1"/>
</dbReference>
<dbReference type="InterPro" id="IPR008978">
    <property type="entry name" value="HSP20-like_chaperone"/>
</dbReference>
<evidence type="ECO:0000256" key="1">
    <source>
        <dbReference type="PROSITE-ProRule" id="PRU00285"/>
    </source>
</evidence>
<dbReference type="RefSeq" id="WP_092898052.1">
    <property type="nucleotide sequence ID" value="NZ_FOKK01000009.1"/>
</dbReference>
<evidence type="ECO:0000256" key="2">
    <source>
        <dbReference type="RuleBase" id="RU003616"/>
    </source>
</evidence>
<dbReference type="Pfam" id="PF00011">
    <property type="entry name" value="HSP20"/>
    <property type="match status" value="1"/>
</dbReference>
<feature type="domain" description="SHSP" evidence="3">
    <location>
        <begin position="37"/>
        <end position="153"/>
    </location>
</feature>
<dbReference type="AlphaFoldDB" id="A0A1I1AQU1"/>
<dbReference type="InterPro" id="IPR002068">
    <property type="entry name" value="A-crystallin/Hsp20_dom"/>
</dbReference>
<organism evidence="4 5">
    <name type="scientific">Algoriphagus aquimarinus</name>
    <dbReference type="NCBI Taxonomy" id="237018"/>
    <lineage>
        <taxon>Bacteria</taxon>
        <taxon>Pseudomonadati</taxon>
        <taxon>Bacteroidota</taxon>
        <taxon>Cytophagia</taxon>
        <taxon>Cytophagales</taxon>
        <taxon>Cyclobacteriaceae</taxon>
        <taxon>Algoriphagus</taxon>
    </lineage>
</organism>